<dbReference type="Gene3D" id="1.20.1250.20">
    <property type="entry name" value="MFS general substrate transporter like domains"/>
    <property type="match status" value="1"/>
</dbReference>
<dbReference type="Pfam" id="PF13000">
    <property type="entry name" value="Acatn"/>
    <property type="match status" value="1"/>
</dbReference>
<accession>A0A0K0EGM9</accession>
<organism evidence="7">
    <name type="scientific">Strongyloides stercoralis</name>
    <name type="common">Threadworm</name>
    <dbReference type="NCBI Taxonomy" id="6248"/>
    <lineage>
        <taxon>Eukaryota</taxon>
        <taxon>Metazoa</taxon>
        <taxon>Ecdysozoa</taxon>
        <taxon>Nematoda</taxon>
        <taxon>Chromadorea</taxon>
        <taxon>Rhabditida</taxon>
        <taxon>Tylenchina</taxon>
        <taxon>Panagrolaimomorpha</taxon>
        <taxon>Strongyloidoidea</taxon>
        <taxon>Strongyloididae</taxon>
        <taxon>Strongyloides</taxon>
    </lineage>
</organism>
<feature type="transmembrane region" description="Helical" evidence="5">
    <location>
        <begin position="513"/>
        <end position="536"/>
    </location>
</feature>
<dbReference type="InterPro" id="IPR004752">
    <property type="entry name" value="AmpG_permease/AT-1"/>
</dbReference>
<protein>
    <submittedName>
        <fullName evidence="7">Acetyl-coenzyme A transporter 1</fullName>
    </submittedName>
    <submittedName>
        <fullName evidence="8">Major facilitator superfamily (MFS) profile domain-containing protein</fullName>
    </submittedName>
</protein>
<feature type="transmembrane region" description="Helical" evidence="5">
    <location>
        <begin position="718"/>
        <end position="738"/>
    </location>
</feature>
<feature type="transmembrane region" description="Helical" evidence="5">
    <location>
        <begin position="578"/>
        <end position="600"/>
    </location>
</feature>
<evidence type="ECO:0000256" key="1">
    <source>
        <dbReference type="ARBA" id="ARBA00004141"/>
    </source>
</evidence>
<dbReference type="InterPro" id="IPR024371">
    <property type="entry name" value="AcetylCoA_trans_1-like"/>
</dbReference>
<evidence type="ECO:0000256" key="4">
    <source>
        <dbReference type="ARBA" id="ARBA00023136"/>
    </source>
</evidence>
<feature type="transmembrane region" description="Helical" evidence="5">
    <location>
        <begin position="244"/>
        <end position="268"/>
    </location>
</feature>
<feature type="transmembrane region" description="Helical" evidence="5">
    <location>
        <begin position="652"/>
        <end position="675"/>
    </location>
</feature>
<feature type="transmembrane region" description="Helical" evidence="5">
    <location>
        <begin position="612"/>
        <end position="640"/>
    </location>
</feature>
<feature type="transmembrane region" description="Helical" evidence="5">
    <location>
        <begin position="426"/>
        <end position="449"/>
    </location>
</feature>
<comment type="subcellular location">
    <subcellularLocation>
        <location evidence="1">Membrane</location>
        <topology evidence="1">Multi-pass membrane protein</topology>
    </subcellularLocation>
</comment>
<dbReference type="GO" id="GO:0016020">
    <property type="term" value="C:membrane"/>
    <property type="evidence" value="ECO:0007669"/>
    <property type="project" value="UniProtKB-SubCell"/>
</dbReference>
<dbReference type="PANTHER" id="PTHR12778">
    <property type="entry name" value="SOLUTE CARRIER FAMILY 33 ACETYL-COA TRANSPORTER -RELATED"/>
    <property type="match status" value="1"/>
</dbReference>
<dbReference type="Proteomes" id="UP000035681">
    <property type="component" value="Unplaced"/>
</dbReference>
<feature type="transmembrane region" description="Helical" evidence="5">
    <location>
        <begin position="381"/>
        <end position="406"/>
    </location>
</feature>
<dbReference type="WBParaSite" id="TCONS_00017249.p1">
    <property type="protein sequence ID" value="TCONS_00017249.p1"/>
    <property type="gene ID" value="XLOC_011512"/>
</dbReference>
<dbReference type="GO" id="GO:0008521">
    <property type="term" value="F:acetyl-CoA transmembrane transporter activity"/>
    <property type="evidence" value="ECO:0007669"/>
    <property type="project" value="InterPro"/>
</dbReference>
<keyword evidence="3 5" id="KW-1133">Transmembrane helix</keyword>
<dbReference type="SUPFAM" id="SSF103473">
    <property type="entry name" value="MFS general substrate transporter"/>
    <property type="match status" value="1"/>
</dbReference>
<evidence type="ECO:0000313" key="6">
    <source>
        <dbReference type="Proteomes" id="UP000035681"/>
    </source>
</evidence>
<dbReference type="STRING" id="6248.A0A0K0EGM9"/>
<feature type="transmembrane region" description="Helical" evidence="5">
    <location>
        <begin position="548"/>
        <end position="566"/>
    </location>
</feature>
<keyword evidence="6" id="KW-1185">Reference proteome</keyword>
<proteinExistence type="predicted"/>
<feature type="transmembrane region" description="Helical" evidence="5">
    <location>
        <begin position="312"/>
        <end position="331"/>
    </location>
</feature>
<keyword evidence="2 5" id="KW-0812">Transmembrane</keyword>
<dbReference type="GO" id="GO:0035348">
    <property type="term" value="P:acetyl-CoA transmembrane transport"/>
    <property type="evidence" value="ECO:0007669"/>
    <property type="project" value="InterPro"/>
</dbReference>
<evidence type="ECO:0000256" key="3">
    <source>
        <dbReference type="ARBA" id="ARBA00022989"/>
    </source>
</evidence>
<dbReference type="AlphaFoldDB" id="A0A0K0EGM9"/>
<feature type="transmembrane region" description="Helical" evidence="5">
    <location>
        <begin position="280"/>
        <end position="303"/>
    </location>
</feature>
<evidence type="ECO:0000313" key="7">
    <source>
        <dbReference type="WBParaSite" id="SSTP_0000864000.1"/>
    </source>
</evidence>
<dbReference type="WBParaSite" id="SSTP_0000864000.1">
    <property type="protein sequence ID" value="SSTP_0000864000.1"/>
    <property type="gene ID" value="SSTP_0000864000"/>
</dbReference>
<dbReference type="PANTHER" id="PTHR12778:SF9">
    <property type="entry name" value="ACETYL-COENZYME A TRANSPORTER 1"/>
    <property type="match status" value="1"/>
</dbReference>
<evidence type="ECO:0000256" key="5">
    <source>
        <dbReference type="SAM" id="Phobius"/>
    </source>
</evidence>
<name>A0A0K0EGM9_STRER</name>
<evidence type="ECO:0000256" key="2">
    <source>
        <dbReference type="ARBA" id="ARBA00022692"/>
    </source>
</evidence>
<dbReference type="InterPro" id="IPR036259">
    <property type="entry name" value="MFS_trans_sf"/>
</dbReference>
<evidence type="ECO:0000313" key="8">
    <source>
        <dbReference type="WBParaSite" id="TCONS_00017249.p1"/>
    </source>
</evidence>
<sequence length="758" mass="86352">MDINKDNILTNERLNNDCIENDKTINVPTDNWKDSIKSGSINLQDNNDQMSDVCSNLPSRLPSTALKDKTTTNTQISLSDDKCNNNSLSRNCISNQNIHHDVIKTETNHHNLKCNVKDLEINELSFDVASTNSHGSTPLLPQEKKKELCRQLSMSEEYFLKRVRRKNVNDEGLFLSHHSSLRRPRTTEGIMAFESPTDNPSVAVNTPFLIPSLYDSISEQEELRQESSCLSNFCTNIRGDESSLALLLVLYFLQGIPLGIISCIPYMLSERNVSFTDQSFFSFSSYPFSAKLLWAPIVDAFYIKKVGRRKTWLIPVQFFISVYLLVLSFYISDLIPEDSTKSMTVSIKILTLLFLPLNFLAATQDIAVDGWALTMLSRKNVGYASTCNVIGQHAGLFLGNNVFMFLSSEKYANKFFRNINEKGGLINFSEFLLFWGAIFFITTTLVLFFKKEIDHSKEDPEVERKKHDLSLESNNIKNNNLATVAIKENEKEIELGVGETYLMLFKIILLKPMLLLLFVLFTNKLSFAATYSTTFLKLVDAGVKKEDISMLNVFLSPLSFVLPIFVGKFTVGENPLNLLLYAYPFRLFMNFVYGGLLYVTPWFKNETGEFPYYFYGIWLFAMFLHDSLSITMFLSIMAFFAKISDPKIGGTYMTMLNTISNLGGMMSSTFVMFIIDLFTVKNCYVPDTRENLGTCKKSELQKSCVAAGNLCEYEVDGYYLTVGLGTIYGIIWIIALWSRIKRFQKIPRAEWLVFKKKN</sequence>
<reference evidence="7" key="1">
    <citation type="submission" date="2015-08" db="UniProtKB">
        <authorList>
            <consortium name="WormBaseParasite"/>
        </authorList>
    </citation>
    <scope>IDENTIFICATION</scope>
</reference>
<feature type="transmembrane region" description="Helical" evidence="5">
    <location>
        <begin position="343"/>
        <end position="361"/>
    </location>
</feature>
<keyword evidence="4 5" id="KW-0472">Membrane</keyword>